<protein>
    <submittedName>
        <fullName evidence="5">Mannosylglucosyl-3-phosphoglycerate phosphatase-like isoform X2</fullName>
    </submittedName>
</protein>
<dbReference type="GO" id="GO:0000166">
    <property type="term" value="F:nucleotide binding"/>
    <property type="evidence" value="ECO:0007669"/>
    <property type="project" value="UniProtKB-KW"/>
</dbReference>
<dbReference type="AlphaFoldDB" id="A0A6A7G6W3"/>
<feature type="domain" description="5'-Nucleotidase C-terminal" evidence="4">
    <location>
        <begin position="109"/>
        <end position="255"/>
    </location>
</feature>
<evidence type="ECO:0000256" key="2">
    <source>
        <dbReference type="RuleBase" id="RU362119"/>
    </source>
</evidence>
<evidence type="ECO:0000313" key="5">
    <source>
        <dbReference type="EMBL" id="LAC26411.1"/>
    </source>
</evidence>
<proteinExistence type="evidence at transcript level"/>
<reference evidence="5" key="1">
    <citation type="submission" date="2017-11" db="EMBL/GenBank/DDBJ databases">
        <title>The sensing device of the deep-sea amphipod.</title>
        <authorList>
            <person name="Kobayashi H."/>
            <person name="Nagahama T."/>
            <person name="Arai W."/>
            <person name="Sasagawa Y."/>
            <person name="Umeda M."/>
            <person name="Hayashi T."/>
            <person name="Nikaido I."/>
            <person name="Watanabe H."/>
            <person name="Oguri K."/>
            <person name="Kitazato H."/>
            <person name="Fujioka K."/>
            <person name="Kido Y."/>
            <person name="Takami H."/>
        </authorList>
    </citation>
    <scope>NUCLEOTIDE SEQUENCE</scope>
    <source>
        <tissue evidence="5">Whole body</tissue>
    </source>
</reference>
<name>A0A6A7G6W3_9CRUS</name>
<evidence type="ECO:0000259" key="4">
    <source>
        <dbReference type="Pfam" id="PF02872"/>
    </source>
</evidence>
<dbReference type="InterPro" id="IPR036907">
    <property type="entry name" value="5'-Nucleotdase_C_sf"/>
</dbReference>
<dbReference type="Pfam" id="PF02872">
    <property type="entry name" value="5_nucleotid_C"/>
    <property type="match status" value="1"/>
</dbReference>
<dbReference type="SUPFAM" id="SSF55816">
    <property type="entry name" value="5'-nucleotidase (syn. UDP-sugar hydrolase), C-terminal domain"/>
    <property type="match status" value="1"/>
</dbReference>
<keyword evidence="2" id="KW-0378">Hydrolase</keyword>
<dbReference type="PRINTS" id="PR01607">
    <property type="entry name" value="APYRASEFAMLY"/>
</dbReference>
<evidence type="ECO:0000256" key="1">
    <source>
        <dbReference type="ARBA" id="ARBA00006654"/>
    </source>
</evidence>
<feature type="region of interest" description="Disordered" evidence="3">
    <location>
        <begin position="309"/>
        <end position="352"/>
    </location>
</feature>
<dbReference type="PANTHER" id="PTHR11575">
    <property type="entry name" value="5'-NUCLEOTIDASE-RELATED"/>
    <property type="match status" value="1"/>
</dbReference>
<evidence type="ECO:0000256" key="3">
    <source>
        <dbReference type="SAM" id="MobiDB-lite"/>
    </source>
</evidence>
<dbReference type="Gene3D" id="3.60.21.10">
    <property type="match status" value="1"/>
</dbReference>
<dbReference type="Gene3D" id="3.90.780.10">
    <property type="entry name" value="5'-Nucleotidase, C-terminal domain"/>
    <property type="match status" value="1"/>
</dbReference>
<dbReference type="PANTHER" id="PTHR11575:SF48">
    <property type="entry name" value="5'-NUCLEOTIDASE"/>
    <property type="match status" value="1"/>
</dbReference>
<feature type="compositionally biased region" description="Polar residues" evidence="3">
    <location>
        <begin position="331"/>
        <end position="346"/>
    </location>
</feature>
<dbReference type="InterPro" id="IPR029052">
    <property type="entry name" value="Metallo-depent_PP-like"/>
</dbReference>
<dbReference type="InterPro" id="IPR006179">
    <property type="entry name" value="5_nucleotidase/apyrase"/>
</dbReference>
<comment type="similarity">
    <text evidence="1 2">Belongs to the 5'-nucleotidase family.</text>
</comment>
<feature type="region of interest" description="Disordered" evidence="3">
    <location>
        <begin position="404"/>
        <end position="423"/>
    </location>
</feature>
<sequence length="423" mass="46785">MRTPNDTRLAENVDGIDLILGGHDHVYEIKEVNGKYILKSGTDFREFSHLRLELSEAGDAVSVSIEKVEVTGQFSPNEAVKAALQEYEGVVTGKMDEVLCNFSVELDGRFSSIRTSETNLGNFICDIIMAACNADIAILNSGTLRSDRIHPAGDFVMRDLMTILPMLDSLCVLEVTGAILLQILENGVCQYPKLEGRFPQVAGVQFVFDASAAPGSRIIRDMVKVGDEYLQEEQIYRMCTKAYMRLGRDGYNMLVDCPVLQDDEQCPMLSTAVQNHFTAIKTRQGKTSRNSTHRQSLVLLSRRHSLIRSDEPLLPSQQSSATPSRPAGPTRSMSTDCVTTAETPLQHSAKRRMSRQDSVQELEDLACKLAPVVEGRIVVLQGPEQVQGLREKRLGTRGVSIIEEEEDEPATPVCTKSPLLVQQ</sequence>
<dbReference type="SUPFAM" id="SSF56300">
    <property type="entry name" value="Metallo-dependent phosphatases"/>
    <property type="match status" value="1"/>
</dbReference>
<dbReference type="EMBL" id="IACT01007293">
    <property type="protein sequence ID" value="LAC26411.1"/>
    <property type="molecule type" value="mRNA"/>
</dbReference>
<dbReference type="InterPro" id="IPR008334">
    <property type="entry name" value="5'-Nucleotdase_C"/>
</dbReference>
<accession>A0A6A7G6W3</accession>
<dbReference type="GO" id="GO:0016787">
    <property type="term" value="F:hydrolase activity"/>
    <property type="evidence" value="ECO:0007669"/>
    <property type="project" value="UniProtKB-KW"/>
</dbReference>
<organism evidence="5">
    <name type="scientific">Hirondellea gigas</name>
    <dbReference type="NCBI Taxonomy" id="1518452"/>
    <lineage>
        <taxon>Eukaryota</taxon>
        <taxon>Metazoa</taxon>
        <taxon>Ecdysozoa</taxon>
        <taxon>Arthropoda</taxon>
        <taxon>Crustacea</taxon>
        <taxon>Multicrustacea</taxon>
        <taxon>Malacostraca</taxon>
        <taxon>Eumalacostraca</taxon>
        <taxon>Peracarida</taxon>
        <taxon>Amphipoda</taxon>
        <taxon>Amphilochidea</taxon>
        <taxon>Lysianassida</taxon>
        <taxon>Lysianassidira</taxon>
        <taxon>Lysianassoidea</taxon>
        <taxon>Lysianassidae</taxon>
        <taxon>Hirondellea</taxon>
    </lineage>
</organism>
<dbReference type="GO" id="GO:0009166">
    <property type="term" value="P:nucleotide catabolic process"/>
    <property type="evidence" value="ECO:0007669"/>
    <property type="project" value="InterPro"/>
</dbReference>
<keyword evidence="2" id="KW-0547">Nucleotide-binding</keyword>